<evidence type="ECO:0000256" key="1">
    <source>
        <dbReference type="ARBA" id="ARBA00004251"/>
    </source>
</evidence>
<dbReference type="GO" id="GO:0071222">
    <property type="term" value="P:cellular response to lipopolysaccharide"/>
    <property type="evidence" value="ECO:0007669"/>
    <property type="project" value="TreeGrafter"/>
</dbReference>
<keyword evidence="10" id="KW-0393">Immunoglobulin domain</keyword>
<accession>A0A8J4U4I1</accession>
<dbReference type="GO" id="GO:0007166">
    <property type="term" value="P:cell surface receptor signaling pathway"/>
    <property type="evidence" value="ECO:0007669"/>
    <property type="project" value="TreeGrafter"/>
</dbReference>
<keyword evidence="7" id="KW-1015">Disulfide bond</keyword>
<dbReference type="GO" id="GO:0009897">
    <property type="term" value="C:external side of plasma membrane"/>
    <property type="evidence" value="ECO:0007669"/>
    <property type="project" value="TreeGrafter"/>
</dbReference>
<gene>
    <name evidence="13" type="ORF">DAT39_011697</name>
</gene>
<dbReference type="InterPro" id="IPR036179">
    <property type="entry name" value="Ig-like_dom_sf"/>
</dbReference>
<dbReference type="Gene3D" id="2.60.40.10">
    <property type="entry name" value="Immunoglobulins"/>
    <property type="match status" value="2"/>
</dbReference>
<sequence length="338" mass="36922">FSHGVRHDLPTKRPAHRGFPYDVIAPPSRRRPKPVVPLFFSCGCARDTDTHSLSCSVEMRRGYLFLFAVSLVLQLVSAGDNPDVHKLQGIVGGSVRMRCGLEQPQNLNGLYLQKTLSNGKIIFINGFYIRDVQQEMLPENKNRTFVNKTDLVVEMTDLKPSDEGDYTCFLFCNSVRCHQINFQLTVTANYSVPVIEVQDCSKGPAAHNCAISCSSSGGHPPSTVTWGVIGNKTSSPFTSSGEPVVIQDRNSSLWNVSHTVTLNCSQPINITCSVGGVMSNAVSVCQDLDNQDNHAVVACAVGVLLFILAIIIIFVVLSRRFQASAEPPPSTDVELQNL</sequence>
<evidence type="ECO:0000256" key="3">
    <source>
        <dbReference type="ARBA" id="ARBA00022692"/>
    </source>
</evidence>
<dbReference type="OrthoDB" id="9904387at2759"/>
<dbReference type="Proteomes" id="UP000727407">
    <property type="component" value="Unassembled WGS sequence"/>
</dbReference>
<dbReference type="InterPro" id="IPR013783">
    <property type="entry name" value="Ig-like_fold"/>
</dbReference>
<feature type="non-terminal residue" evidence="13">
    <location>
        <position position="338"/>
    </location>
</feature>
<evidence type="ECO:0000313" key="13">
    <source>
        <dbReference type="EMBL" id="KAF5898596.1"/>
    </source>
</evidence>
<evidence type="ECO:0000313" key="14">
    <source>
        <dbReference type="Proteomes" id="UP000727407"/>
    </source>
</evidence>
<keyword evidence="2" id="KW-1003">Cell membrane</keyword>
<keyword evidence="6 11" id="KW-0472">Membrane</keyword>
<name>A0A8J4U4I1_CLAMG</name>
<evidence type="ECO:0000259" key="12">
    <source>
        <dbReference type="PROSITE" id="PS50835"/>
    </source>
</evidence>
<keyword evidence="9" id="KW-0325">Glycoprotein</keyword>
<evidence type="ECO:0000256" key="6">
    <source>
        <dbReference type="ARBA" id="ARBA00023136"/>
    </source>
</evidence>
<evidence type="ECO:0000256" key="11">
    <source>
        <dbReference type="SAM" id="Phobius"/>
    </source>
</evidence>
<protein>
    <submittedName>
        <fullName evidence="13">T-lymphocyte activation antigen CD80-like isoform X1</fullName>
    </submittedName>
</protein>
<evidence type="ECO:0000256" key="8">
    <source>
        <dbReference type="ARBA" id="ARBA00023170"/>
    </source>
</evidence>
<keyword evidence="14" id="KW-1185">Reference proteome</keyword>
<keyword evidence="5 11" id="KW-1133">Transmembrane helix</keyword>
<dbReference type="SMART" id="SM00409">
    <property type="entry name" value="IG"/>
    <property type="match status" value="1"/>
</dbReference>
<comment type="caution">
    <text evidence="13">The sequence shown here is derived from an EMBL/GenBank/DDBJ whole genome shotgun (WGS) entry which is preliminary data.</text>
</comment>
<evidence type="ECO:0000256" key="10">
    <source>
        <dbReference type="ARBA" id="ARBA00023319"/>
    </source>
</evidence>
<dbReference type="PANTHER" id="PTHR25466">
    <property type="entry name" value="T-LYMPHOCYTE ACTIVATION ANTIGEN"/>
    <property type="match status" value="1"/>
</dbReference>
<dbReference type="GO" id="GO:0031295">
    <property type="term" value="P:T cell costimulation"/>
    <property type="evidence" value="ECO:0007669"/>
    <property type="project" value="TreeGrafter"/>
</dbReference>
<dbReference type="EMBL" id="QNUK01000195">
    <property type="protein sequence ID" value="KAF5898596.1"/>
    <property type="molecule type" value="Genomic_DNA"/>
</dbReference>
<dbReference type="SUPFAM" id="SSF48726">
    <property type="entry name" value="Immunoglobulin"/>
    <property type="match status" value="1"/>
</dbReference>
<comment type="subcellular location">
    <subcellularLocation>
        <location evidence="1">Cell membrane</location>
        <topology evidence="1">Single-pass type I membrane protein</topology>
    </subcellularLocation>
</comment>
<reference evidence="13" key="1">
    <citation type="submission" date="2020-07" db="EMBL/GenBank/DDBJ databases">
        <title>Clarias magur genome sequencing, assembly and annotation.</title>
        <authorList>
            <person name="Kushwaha B."/>
            <person name="Kumar R."/>
            <person name="Das P."/>
            <person name="Joshi C.G."/>
            <person name="Kumar D."/>
            <person name="Nagpure N.S."/>
            <person name="Pandey M."/>
            <person name="Agarwal S."/>
            <person name="Srivastava S."/>
            <person name="Singh M."/>
            <person name="Sahoo L."/>
            <person name="Jayasankar P."/>
            <person name="Meher P.K."/>
            <person name="Koringa P.G."/>
            <person name="Iquebal M.A."/>
            <person name="Das S.P."/>
            <person name="Bit A."/>
            <person name="Patnaik S."/>
            <person name="Patel N."/>
            <person name="Shah T.M."/>
            <person name="Hinsu A."/>
            <person name="Jena J.K."/>
        </authorList>
    </citation>
    <scope>NUCLEOTIDE SEQUENCE</scope>
    <source>
        <strain evidence="13">CIFAMagur01</strain>
        <tissue evidence="13">Testis</tissue>
    </source>
</reference>
<feature type="transmembrane region" description="Helical" evidence="11">
    <location>
        <begin position="295"/>
        <end position="317"/>
    </location>
</feature>
<dbReference type="GO" id="GO:0042102">
    <property type="term" value="P:positive regulation of T cell proliferation"/>
    <property type="evidence" value="ECO:0007669"/>
    <property type="project" value="TreeGrafter"/>
</dbReference>
<evidence type="ECO:0000256" key="9">
    <source>
        <dbReference type="ARBA" id="ARBA00023180"/>
    </source>
</evidence>
<organism evidence="13 14">
    <name type="scientific">Clarias magur</name>
    <name type="common">Asian catfish</name>
    <name type="synonym">Macropteronotus magur</name>
    <dbReference type="NCBI Taxonomy" id="1594786"/>
    <lineage>
        <taxon>Eukaryota</taxon>
        <taxon>Metazoa</taxon>
        <taxon>Chordata</taxon>
        <taxon>Craniata</taxon>
        <taxon>Vertebrata</taxon>
        <taxon>Euteleostomi</taxon>
        <taxon>Actinopterygii</taxon>
        <taxon>Neopterygii</taxon>
        <taxon>Teleostei</taxon>
        <taxon>Ostariophysi</taxon>
        <taxon>Siluriformes</taxon>
        <taxon>Clariidae</taxon>
        <taxon>Clarias</taxon>
    </lineage>
</organism>
<dbReference type="PROSITE" id="PS50835">
    <property type="entry name" value="IG_LIKE"/>
    <property type="match status" value="1"/>
</dbReference>
<dbReference type="InterPro" id="IPR051713">
    <property type="entry name" value="T-cell_Activation_Regulation"/>
</dbReference>
<evidence type="ECO:0000256" key="7">
    <source>
        <dbReference type="ARBA" id="ARBA00023157"/>
    </source>
</evidence>
<keyword evidence="4" id="KW-0732">Signal</keyword>
<proteinExistence type="predicted"/>
<feature type="non-terminal residue" evidence="13">
    <location>
        <position position="1"/>
    </location>
</feature>
<keyword evidence="3 11" id="KW-0812">Transmembrane</keyword>
<dbReference type="GO" id="GO:0006955">
    <property type="term" value="P:immune response"/>
    <property type="evidence" value="ECO:0007669"/>
    <property type="project" value="TreeGrafter"/>
</dbReference>
<dbReference type="GO" id="GO:0042130">
    <property type="term" value="P:negative regulation of T cell proliferation"/>
    <property type="evidence" value="ECO:0007669"/>
    <property type="project" value="TreeGrafter"/>
</dbReference>
<evidence type="ECO:0000256" key="2">
    <source>
        <dbReference type="ARBA" id="ARBA00022475"/>
    </source>
</evidence>
<dbReference type="PANTHER" id="PTHR25466:SF2">
    <property type="entry name" value="T-LYMPHOCYTE ACTIVATION ANTIGEN CD86"/>
    <property type="match status" value="1"/>
</dbReference>
<evidence type="ECO:0000256" key="5">
    <source>
        <dbReference type="ARBA" id="ARBA00022989"/>
    </source>
</evidence>
<evidence type="ECO:0000256" key="4">
    <source>
        <dbReference type="ARBA" id="ARBA00022729"/>
    </source>
</evidence>
<dbReference type="InterPro" id="IPR007110">
    <property type="entry name" value="Ig-like_dom"/>
</dbReference>
<dbReference type="InterPro" id="IPR003599">
    <property type="entry name" value="Ig_sub"/>
</dbReference>
<feature type="domain" description="Ig-like" evidence="12">
    <location>
        <begin position="193"/>
        <end position="283"/>
    </location>
</feature>
<dbReference type="AlphaFoldDB" id="A0A8J4U4I1"/>
<keyword evidence="8" id="KW-0675">Receptor</keyword>